<name>A0A9X4KFP5_9BACL</name>
<organism evidence="1 2">
    <name type="scientific">Cohnella ginsengisoli</name>
    <dbReference type="NCBI Taxonomy" id="425004"/>
    <lineage>
        <taxon>Bacteria</taxon>
        <taxon>Bacillati</taxon>
        <taxon>Bacillota</taxon>
        <taxon>Bacilli</taxon>
        <taxon>Bacillales</taxon>
        <taxon>Paenibacillaceae</taxon>
        <taxon>Cohnella</taxon>
    </lineage>
</organism>
<sequence>MNRKFVFAGFEWLAILLLLWLVWREDLFMPGSFTPEQAHRLSESGFHYGPSTIVRKVTVPFDQHQVIFLGTYNDWFSADTVVKKKGGWMAGGGVGGIKIDRDKALSYSWEGSSLSRSLMTYKFYGYVSDDRITTVELLMTDKETGKLAPMREAVTEDRMFLFLWESKQGSATWQAIRGLDKEGGVLYEQSLS</sequence>
<accession>A0A9X4KFP5</accession>
<dbReference type="Proteomes" id="UP001153387">
    <property type="component" value="Unassembled WGS sequence"/>
</dbReference>
<dbReference type="AlphaFoldDB" id="A0A9X4KFP5"/>
<gene>
    <name evidence="1" type="ORF">OMP38_10615</name>
</gene>
<keyword evidence="2" id="KW-1185">Reference proteome</keyword>
<reference evidence="1 2" key="1">
    <citation type="submission" date="2022-10" db="EMBL/GenBank/DDBJ databases">
        <title>Comparative genomic analysis of Cohnella hashimotonis sp. nov., isolated from the International Space Station.</title>
        <authorList>
            <person name="Simpson A."/>
            <person name="Venkateswaran K."/>
        </authorList>
    </citation>
    <scope>NUCLEOTIDE SEQUENCE [LARGE SCALE GENOMIC DNA]</scope>
    <source>
        <strain evidence="1 2">DSM 18997</strain>
    </source>
</reference>
<evidence type="ECO:0008006" key="3">
    <source>
        <dbReference type="Google" id="ProtNLM"/>
    </source>
</evidence>
<protein>
    <recommendedName>
        <fullName evidence="3">DUF5044 domain-containing protein</fullName>
    </recommendedName>
</protein>
<dbReference type="EMBL" id="JAPDHZ010000002">
    <property type="protein sequence ID" value="MDG0791273.1"/>
    <property type="molecule type" value="Genomic_DNA"/>
</dbReference>
<comment type="caution">
    <text evidence="1">The sequence shown here is derived from an EMBL/GenBank/DDBJ whole genome shotgun (WGS) entry which is preliminary data.</text>
</comment>
<evidence type="ECO:0000313" key="2">
    <source>
        <dbReference type="Proteomes" id="UP001153387"/>
    </source>
</evidence>
<evidence type="ECO:0000313" key="1">
    <source>
        <dbReference type="EMBL" id="MDG0791273.1"/>
    </source>
</evidence>
<proteinExistence type="predicted"/>
<dbReference type="RefSeq" id="WP_277565036.1">
    <property type="nucleotide sequence ID" value="NZ_JAPDHZ010000002.1"/>
</dbReference>